<evidence type="ECO:0000313" key="3">
    <source>
        <dbReference type="WBParaSite" id="SPAL_0001372300.1"/>
    </source>
</evidence>
<organism evidence="2 3">
    <name type="scientific">Strongyloides papillosus</name>
    <name type="common">Intestinal threadworm</name>
    <dbReference type="NCBI Taxonomy" id="174720"/>
    <lineage>
        <taxon>Eukaryota</taxon>
        <taxon>Metazoa</taxon>
        <taxon>Ecdysozoa</taxon>
        <taxon>Nematoda</taxon>
        <taxon>Chromadorea</taxon>
        <taxon>Rhabditida</taxon>
        <taxon>Tylenchina</taxon>
        <taxon>Panagrolaimomorpha</taxon>
        <taxon>Strongyloidoidea</taxon>
        <taxon>Strongyloididae</taxon>
        <taxon>Strongyloides</taxon>
    </lineage>
</organism>
<evidence type="ECO:0000313" key="2">
    <source>
        <dbReference type="Proteomes" id="UP000046392"/>
    </source>
</evidence>
<dbReference type="Gene3D" id="3.90.550.10">
    <property type="entry name" value="Spore Coat Polysaccharide Biosynthesis Protein SpsA, Chain A"/>
    <property type="match status" value="1"/>
</dbReference>
<dbReference type="STRING" id="174720.A0A0N5C708"/>
<dbReference type="PANTHER" id="PTHR31562">
    <property type="entry name" value="PROTEIN CBG18972"/>
    <property type="match status" value="1"/>
</dbReference>
<name>A0A0N5C708_STREA</name>
<feature type="transmembrane region" description="Helical" evidence="1">
    <location>
        <begin position="5"/>
        <end position="25"/>
    </location>
</feature>
<proteinExistence type="predicted"/>
<dbReference type="InterPro" id="IPR029044">
    <property type="entry name" value="Nucleotide-diphossugar_trans"/>
</dbReference>
<keyword evidence="1" id="KW-1133">Transmembrane helix</keyword>
<dbReference type="InterPro" id="IPR004988">
    <property type="entry name" value="DUF273"/>
</dbReference>
<keyword evidence="1" id="KW-0472">Membrane</keyword>
<accession>A0A0N5C708</accession>
<dbReference type="WBParaSite" id="SPAL_0001372300.1">
    <property type="protein sequence ID" value="SPAL_0001372300.1"/>
    <property type="gene ID" value="SPAL_0001372300"/>
</dbReference>
<dbReference type="PANTHER" id="PTHR31562:SF4">
    <property type="entry name" value="DUF268 DOMAIN-CONTAINING PROTEIN-RELATED"/>
    <property type="match status" value="1"/>
</dbReference>
<keyword evidence="2" id="KW-1185">Reference proteome</keyword>
<sequence length="375" mass="45159">MYSRIYIKVFLLLILFSLVFINILYNTNNETYPNSYVIIPQLRANISHDIKIVTIVNNPNTEKYKVAISTIKCYAAYFRYDYILINTNENDDLYEECNQEDYMYRRHCFLARYMEDNFKDGDMILVLDADIGIINPSYVLEQFMPRNNEEIIFYERIFNHEIMAGSFFLRNSDYTRKFLLNWANYDSKHPKSFDGRDNVGLHYFLLDYIPDEFKRKKKTCYKLWERSKNWKDCSVFVACLKYIINHASSYEKLLVGDDYYTLDNGRIKILKKGSQKVWVRDVWLTDSLWSRNDFMLHGLKQDTIGYFGFGSWHLPIKFEEFDLNSCYSVNYINNWVYYKKYFTTNRRVRSLLNETITQTRKLYQEELKKSGILSY</sequence>
<protein>
    <submittedName>
        <fullName evidence="3">Nucleotid_trans domain-containing protein</fullName>
    </submittedName>
</protein>
<reference evidence="3" key="1">
    <citation type="submission" date="2017-02" db="UniProtKB">
        <authorList>
            <consortium name="WormBaseParasite"/>
        </authorList>
    </citation>
    <scope>IDENTIFICATION</scope>
</reference>
<evidence type="ECO:0000256" key="1">
    <source>
        <dbReference type="SAM" id="Phobius"/>
    </source>
</evidence>
<dbReference type="Pfam" id="PF03314">
    <property type="entry name" value="DUF273"/>
    <property type="match status" value="1"/>
</dbReference>
<dbReference type="Proteomes" id="UP000046392">
    <property type="component" value="Unplaced"/>
</dbReference>
<dbReference type="AlphaFoldDB" id="A0A0N5C708"/>
<keyword evidence="1" id="KW-0812">Transmembrane</keyword>